<dbReference type="PROSITE" id="PS51755">
    <property type="entry name" value="OMPR_PHOB"/>
    <property type="match status" value="1"/>
</dbReference>
<dbReference type="SUPFAM" id="SSF48452">
    <property type="entry name" value="TPR-like"/>
    <property type="match status" value="3"/>
</dbReference>
<dbReference type="CDD" id="cd15831">
    <property type="entry name" value="BTAD"/>
    <property type="match status" value="1"/>
</dbReference>
<name>A0A545AWT1_9ACTN</name>
<dbReference type="OrthoDB" id="5521887at2"/>
<dbReference type="InterPro" id="IPR027417">
    <property type="entry name" value="P-loop_NTPase"/>
</dbReference>
<dbReference type="PANTHER" id="PTHR47691:SF3">
    <property type="entry name" value="HTH-TYPE TRANSCRIPTIONAL REGULATOR RV0890C-RELATED"/>
    <property type="match status" value="1"/>
</dbReference>
<reference evidence="6 7" key="1">
    <citation type="submission" date="2019-07" db="EMBL/GenBank/DDBJ databases">
        <title>Cryptosporangium phraense sp. nov., isolated from plant litter.</title>
        <authorList>
            <person name="Suriyachadkun C."/>
        </authorList>
    </citation>
    <scope>NUCLEOTIDE SEQUENCE [LARGE SCALE GENOMIC DNA]</scope>
    <source>
        <strain evidence="6 7">A-T 5661</strain>
    </source>
</reference>
<evidence type="ECO:0000259" key="5">
    <source>
        <dbReference type="PROSITE" id="PS51755"/>
    </source>
</evidence>
<dbReference type="Pfam" id="PF00486">
    <property type="entry name" value="Trans_reg_C"/>
    <property type="match status" value="1"/>
</dbReference>
<dbReference type="SUPFAM" id="SSF46894">
    <property type="entry name" value="C-terminal effector domain of the bipartite response regulators"/>
    <property type="match status" value="1"/>
</dbReference>
<dbReference type="GO" id="GO:0043531">
    <property type="term" value="F:ADP binding"/>
    <property type="evidence" value="ECO:0007669"/>
    <property type="project" value="InterPro"/>
</dbReference>
<dbReference type="InterPro" id="IPR001867">
    <property type="entry name" value="OmpR/PhoB-type_DNA-bd"/>
</dbReference>
<evidence type="ECO:0000256" key="3">
    <source>
        <dbReference type="PROSITE-ProRule" id="PRU00339"/>
    </source>
</evidence>
<dbReference type="InterPro" id="IPR011990">
    <property type="entry name" value="TPR-like_helical_dom_sf"/>
</dbReference>
<dbReference type="GO" id="GO:0000160">
    <property type="term" value="P:phosphorelay signal transduction system"/>
    <property type="evidence" value="ECO:0007669"/>
    <property type="project" value="InterPro"/>
</dbReference>
<keyword evidence="3" id="KW-0802">TPR repeat</keyword>
<organism evidence="6 7">
    <name type="scientific">Cryptosporangium phraense</name>
    <dbReference type="NCBI Taxonomy" id="2593070"/>
    <lineage>
        <taxon>Bacteria</taxon>
        <taxon>Bacillati</taxon>
        <taxon>Actinomycetota</taxon>
        <taxon>Actinomycetes</taxon>
        <taxon>Cryptosporangiales</taxon>
        <taxon>Cryptosporangiaceae</taxon>
        <taxon>Cryptosporangium</taxon>
    </lineage>
</organism>
<evidence type="ECO:0000256" key="1">
    <source>
        <dbReference type="ARBA" id="ARBA00005820"/>
    </source>
</evidence>
<dbReference type="SUPFAM" id="SSF52540">
    <property type="entry name" value="P-loop containing nucleoside triphosphate hydrolases"/>
    <property type="match status" value="1"/>
</dbReference>
<protein>
    <submittedName>
        <fullName evidence="6">Tetratricopeptide repeat protein</fullName>
    </submittedName>
</protein>
<dbReference type="SMART" id="SM01043">
    <property type="entry name" value="BTAD"/>
    <property type="match status" value="1"/>
</dbReference>
<evidence type="ECO:0000256" key="2">
    <source>
        <dbReference type="ARBA" id="ARBA00023125"/>
    </source>
</evidence>
<dbReference type="EMBL" id="VIRS01000004">
    <property type="protein sequence ID" value="TQS45789.1"/>
    <property type="molecule type" value="Genomic_DNA"/>
</dbReference>
<dbReference type="SMART" id="SM00862">
    <property type="entry name" value="Trans_reg_C"/>
    <property type="match status" value="1"/>
</dbReference>
<dbReference type="Pfam" id="PF13424">
    <property type="entry name" value="TPR_12"/>
    <property type="match status" value="2"/>
</dbReference>
<evidence type="ECO:0000313" key="7">
    <source>
        <dbReference type="Proteomes" id="UP000317982"/>
    </source>
</evidence>
<dbReference type="InterPro" id="IPR019734">
    <property type="entry name" value="TPR_rpt"/>
</dbReference>
<dbReference type="PROSITE" id="PS50005">
    <property type="entry name" value="TPR"/>
    <property type="match status" value="2"/>
</dbReference>
<dbReference type="PRINTS" id="PR00364">
    <property type="entry name" value="DISEASERSIST"/>
</dbReference>
<accession>A0A545AWT1</accession>
<evidence type="ECO:0000313" key="6">
    <source>
        <dbReference type="EMBL" id="TQS45789.1"/>
    </source>
</evidence>
<dbReference type="SMART" id="SM00028">
    <property type="entry name" value="TPR"/>
    <property type="match status" value="4"/>
</dbReference>
<feature type="domain" description="OmpR/PhoB-type" evidence="5">
    <location>
        <begin position="1"/>
        <end position="73"/>
    </location>
</feature>
<feature type="repeat" description="TPR" evidence="3">
    <location>
        <begin position="804"/>
        <end position="837"/>
    </location>
</feature>
<dbReference type="Proteomes" id="UP000317982">
    <property type="component" value="Unassembled WGS sequence"/>
</dbReference>
<gene>
    <name evidence="6" type="ORF">FL583_07790</name>
</gene>
<dbReference type="InterPro" id="IPR036388">
    <property type="entry name" value="WH-like_DNA-bd_sf"/>
</dbReference>
<dbReference type="Gene3D" id="1.10.10.10">
    <property type="entry name" value="Winged helix-like DNA-binding domain superfamily/Winged helix DNA-binding domain"/>
    <property type="match status" value="1"/>
</dbReference>
<dbReference type="GO" id="GO:0003677">
    <property type="term" value="F:DNA binding"/>
    <property type="evidence" value="ECO:0007669"/>
    <property type="project" value="UniProtKB-UniRule"/>
</dbReference>
<dbReference type="PANTHER" id="PTHR47691">
    <property type="entry name" value="REGULATOR-RELATED"/>
    <property type="match status" value="1"/>
</dbReference>
<keyword evidence="7" id="KW-1185">Reference proteome</keyword>
<comment type="similarity">
    <text evidence="1">Belongs to the AfsR/DnrI/RedD regulatory family.</text>
</comment>
<feature type="DNA-binding region" description="OmpR/PhoB-type" evidence="4">
    <location>
        <begin position="1"/>
        <end position="73"/>
    </location>
</feature>
<dbReference type="InParanoid" id="A0A545AWT1"/>
<dbReference type="Gene3D" id="3.40.50.300">
    <property type="entry name" value="P-loop containing nucleotide triphosphate hydrolases"/>
    <property type="match status" value="1"/>
</dbReference>
<feature type="repeat" description="TPR" evidence="3">
    <location>
        <begin position="684"/>
        <end position="717"/>
    </location>
</feature>
<sequence>MDLGPVKRRTVLAALLVDVGRPVPVEALIDRVWGDDPPAKAREVLYAHIARIRRLLADSAVVERRSGGYALLVDRDVIDLHRFRSLVADARSDDCPDARRAALLGEALDLWQSTPLADVPGIWATAVREGLEQQRRSAVALWARTESALGHASAVVDRLQELVAAEPLAEPLLVELVRALHLAGRTAEALDTYARARARLIEELGVDPGPELRAAHEAVLRGVPEPEPLRRPVPAQLPADVPAFTGRASALAELSASLVDGSGAVVVSAVSGTAGVGKTALAIRWAHEVRDRFPDGQLYLDLRGYGTEPPVTPSAALAGFLTALGVSARDLPLDVDERAARYRTELSGRRLLVVLDNASSVEQVRPLLPGSPTCATLVTSRDTLAGLVAVHGAHRLILDLLDPAEAVSLLRSLIGPRVDAEPEAARALAEQCGRLPLALRVAAELAGGRPDSTLADLVAELEDHRARLDLLDAGGDPRADVRAVFSWSYQRLPGPAARMFRRLGLHPGPEFDAHAAAALASESLADARQALTVLSRAHLIRGAASLHDLLRAYALAQSDAEDPPAARDAARARLFAYYLAAAGAAMDVLYPAERHRRPPVEPISSPLPTFPTPEDARAWLDRHRPAFLAVCEYTASRGPGSVASALASTLYVYLDNGGHSADALTVHTLALTAAERTGDRAGVAAALSHLGVVYWQIGRYPEGMEHLTRALAVFRELGDRTGEARAVGNLGVISQQIGRYDDAERYHRAALALFGELGDRVGEANTQTNLGDILMRVGRNEQAIGMLREALERFRELGHQGGEATALTNLGEVHLSLDRPAEAAEYLREAVRLFATIGERYGQTCALNGLGEAEVGRGCASTGAVMFTEALALATTIGERAEQARACVGLARAEPESARGRLREALALYVELGSAEAETVRKELESFSAR</sequence>
<evidence type="ECO:0000256" key="4">
    <source>
        <dbReference type="PROSITE-ProRule" id="PRU01091"/>
    </source>
</evidence>
<dbReference type="InterPro" id="IPR005158">
    <property type="entry name" value="BTAD"/>
</dbReference>
<dbReference type="GO" id="GO:0006355">
    <property type="term" value="P:regulation of DNA-templated transcription"/>
    <property type="evidence" value="ECO:0007669"/>
    <property type="project" value="InterPro"/>
</dbReference>
<dbReference type="InterPro" id="IPR016032">
    <property type="entry name" value="Sig_transdc_resp-reg_C-effctor"/>
</dbReference>
<proteinExistence type="inferred from homology"/>
<keyword evidence="2 4" id="KW-0238">DNA-binding</keyword>
<comment type="caution">
    <text evidence="6">The sequence shown here is derived from an EMBL/GenBank/DDBJ whole genome shotgun (WGS) entry which is preliminary data.</text>
</comment>
<dbReference type="Pfam" id="PF03704">
    <property type="entry name" value="BTAD"/>
    <property type="match status" value="1"/>
</dbReference>
<dbReference type="AlphaFoldDB" id="A0A545AWT1"/>
<dbReference type="Gene3D" id="1.25.40.10">
    <property type="entry name" value="Tetratricopeptide repeat domain"/>
    <property type="match status" value="2"/>
</dbReference>